<evidence type="ECO:0000313" key="3">
    <source>
        <dbReference type="Proteomes" id="UP001247805"/>
    </source>
</evidence>
<keyword evidence="1" id="KW-0472">Membrane</keyword>
<protein>
    <submittedName>
        <fullName evidence="2">Uncharacterized protein</fullName>
    </submittedName>
</protein>
<evidence type="ECO:0000313" key="2">
    <source>
        <dbReference type="EMBL" id="MDU0353298.1"/>
    </source>
</evidence>
<comment type="caution">
    <text evidence="2">The sequence shown here is derived from an EMBL/GenBank/DDBJ whole genome shotgun (WGS) entry which is preliminary data.</text>
</comment>
<keyword evidence="1" id="KW-1133">Transmembrane helix</keyword>
<sequence length="58" mass="6552">MPNESIKQPVAMQDSPRIVSGVNKLMQYFLVILLVAMTVAIAYQITSRFIFNSPSKYT</sequence>
<feature type="transmembrane region" description="Helical" evidence="1">
    <location>
        <begin position="25"/>
        <end position="46"/>
    </location>
</feature>
<dbReference type="Proteomes" id="UP001247805">
    <property type="component" value="Unassembled WGS sequence"/>
</dbReference>
<accession>A0ABU3STJ3</accession>
<name>A0ABU3STJ3_9ALTE</name>
<keyword evidence="3" id="KW-1185">Reference proteome</keyword>
<gene>
    <name evidence="2" type="ORF">RS130_04550</name>
</gene>
<dbReference type="EMBL" id="JAWDIO010000002">
    <property type="protein sequence ID" value="MDU0353298.1"/>
    <property type="molecule type" value="Genomic_DNA"/>
</dbReference>
<reference evidence="2 3" key="1">
    <citation type="submission" date="2023-10" db="EMBL/GenBank/DDBJ databases">
        <title>Glaciecola aquimarina strain GGW-M5 nov., isolated from a coastal seawater.</title>
        <authorList>
            <person name="Bayburt H."/>
            <person name="Kim J.M."/>
            <person name="Choi B.J."/>
            <person name="Jeon C.O."/>
        </authorList>
    </citation>
    <scope>NUCLEOTIDE SEQUENCE [LARGE SCALE GENOMIC DNA]</scope>
    <source>
        <strain evidence="2 3">KCTC 32108</strain>
    </source>
</reference>
<dbReference type="RefSeq" id="WP_316024980.1">
    <property type="nucleotide sequence ID" value="NZ_JAWDIO010000002.1"/>
</dbReference>
<evidence type="ECO:0000256" key="1">
    <source>
        <dbReference type="SAM" id="Phobius"/>
    </source>
</evidence>
<keyword evidence="1" id="KW-0812">Transmembrane</keyword>
<proteinExistence type="predicted"/>
<organism evidence="2 3">
    <name type="scientific">Paraglaciecola aquimarina</name>
    <dbReference type="NCBI Taxonomy" id="1235557"/>
    <lineage>
        <taxon>Bacteria</taxon>
        <taxon>Pseudomonadati</taxon>
        <taxon>Pseudomonadota</taxon>
        <taxon>Gammaproteobacteria</taxon>
        <taxon>Alteromonadales</taxon>
        <taxon>Alteromonadaceae</taxon>
        <taxon>Paraglaciecola</taxon>
    </lineage>
</organism>